<feature type="compositionally biased region" description="Basic and acidic residues" evidence="8">
    <location>
        <begin position="1"/>
        <end position="24"/>
    </location>
</feature>
<evidence type="ECO:0000256" key="4">
    <source>
        <dbReference type="ARBA" id="ARBA00022519"/>
    </source>
</evidence>
<feature type="region of interest" description="Disordered" evidence="8">
    <location>
        <begin position="325"/>
        <end position="349"/>
    </location>
</feature>
<keyword evidence="5 9" id="KW-0812">Transmembrane</keyword>
<evidence type="ECO:0000256" key="2">
    <source>
        <dbReference type="ARBA" id="ARBA00008255"/>
    </source>
</evidence>
<reference evidence="10 11" key="1">
    <citation type="submission" date="2020-06" db="EMBL/GenBank/DDBJ databases">
        <title>Genome sequence of 2 isolates from Red Sea Mangroves.</title>
        <authorList>
            <person name="Sefrji F."/>
            <person name="Michoud G."/>
            <person name="Merlino G."/>
            <person name="Daffonchio D."/>
        </authorList>
    </citation>
    <scope>NUCLEOTIDE SEQUENCE [LARGE SCALE GENOMIC DNA]</scope>
    <source>
        <strain evidence="10 11">R1DC25</strain>
    </source>
</reference>
<dbReference type="Pfam" id="PF05128">
    <property type="entry name" value="DUF697"/>
    <property type="match status" value="1"/>
</dbReference>
<sequence>MTDPNTTRRERAPRAFEAPPREETTLDLPDEAGSGDGEPAHHLPGRRGLRWGALLASSVTALVAIAVTMSVTQMVEQLFAREDWLGWTALGLAGIAGIAALALIVKEAAALMRLSRIGSIRETAERTLRHDDSAGADETVRALSGLYGHRRDMAWALGRLKRFEGEIIDPADRVRLAERELMGELDAEAGRLIAAAAKRISLLTALTPAAALDLLFVAAQNLTLLRRLAALYGGRPGSLGTLKLARMVVTHLAVTGGVALSDTLIQHVVGRGIAGRLSARIGEGTVNGIMTARIGLAALDLVRPLPFETLEKPRLSAIAARLTRSTGAPQAEAADDGTERRPQDGGGRL</sequence>
<organism evidence="10 11">
    <name type="scientific">Kaustia mangrovi</name>
    <dbReference type="NCBI Taxonomy" id="2593653"/>
    <lineage>
        <taxon>Bacteria</taxon>
        <taxon>Pseudomonadati</taxon>
        <taxon>Pseudomonadota</taxon>
        <taxon>Alphaproteobacteria</taxon>
        <taxon>Hyphomicrobiales</taxon>
        <taxon>Parvibaculaceae</taxon>
        <taxon>Kaustia</taxon>
    </lineage>
</organism>
<feature type="transmembrane region" description="Helical" evidence="9">
    <location>
        <begin position="84"/>
        <end position="105"/>
    </location>
</feature>
<proteinExistence type="inferred from homology"/>
<feature type="region of interest" description="Disordered" evidence="8">
    <location>
        <begin position="1"/>
        <end position="43"/>
    </location>
</feature>
<keyword evidence="6 9" id="KW-1133">Transmembrane helix</keyword>
<dbReference type="Proteomes" id="UP000593594">
    <property type="component" value="Chromosome"/>
</dbReference>
<keyword evidence="3" id="KW-1003">Cell membrane</keyword>
<dbReference type="PANTHER" id="PTHR39342:SF1">
    <property type="entry name" value="UPF0283 MEMBRANE PROTEIN YCJF"/>
    <property type="match status" value="1"/>
</dbReference>
<evidence type="ECO:0000313" key="11">
    <source>
        <dbReference type="Proteomes" id="UP000593594"/>
    </source>
</evidence>
<dbReference type="RefSeq" id="WP_213162457.1">
    <property type="nucleotide sequence ID" value="NZ_CP058214.1"/>
</dbReference>
<dbReference type="KEGG" id="kmn:HW532_21735"/>
<gene>
    <name evidence="10" type="ORF">HW532_21735</name>
</gene>
<dbReference type="GO" id="GO:0005886">
    <property type="term" value="C:plasma membrane"/>
    <property type="evidence" value="ECO:0007669"/>
    <property type="project" value="UniProtKB-SubCell"/>
</dbReference>
<evidence type="ECO:0000256" key="9">
    <source>
        <dbReference type="SAM" id="Phobius"/>
    </source>
</evidence>
<comment type="subcellular location">
    <subcellularLocation>
        <location evidence="1">Cell inner membrane</location>
        <topology evidence="1">Multi-pass membrane protein</topology>
    </subcellularLocation>
</comment>
<keyword evidence="11" id="KW-1185">Reference proteome</keyword>
<name>A0A7S8C803_9HYPH</name>
<dbReference type="AlphaFoldDB" id="A0A7S8C803"/>
<dbReference type="InterPro" id="IPR021147">
    <property type="entry name" value="DUF697"/>
</dbReference>
<evidence type="ECO:0000256" key="3">
    <source>
        <dbReference type="ARBA" id="ARBA00022475"/>
    </source>
</evidence>
<feature type="transmembrane region" description="Helical" evidence="9">
    <location>
        <begin position="51"/>
        <end position="72"/>
    </location>
</feature>
<dbReference type="EMBL" id="CP058214">
    <property type="protein sequence ID" value="QPC45084.1"/>
    <property type="molecule type" value="Genomic_DNA"/>
</dbReference>
<dbReference type="PANTHER" id="PTHR39342">
    <property type="entry name" value="UPF0283 MEMBRANE PROTEIN YCJF"/>
    <property type="match status" value="1"/>
</dbReference>
<keyword evidence="4" id="KW-0997">Cell inner membrane</keyword>
<dbReference type="NCBIfam" id="TIGR01620">
    <property type="entry name" value="hyp_HI0043"/>
    <property type="match status" value="1"/>
</dbReference>
<protein>
    <submittedName>
        <fullName evidence="10">TIGR01620 family protein</fullName>
    </submittedName>
</protein>
<comment type="similarity">
    <text evidence="2">Belongs to the UPF0283 family.</text>
</comment>
<accession>A0A7S8C803</accession>
<evidence type="ECO:0000313" key="10">
    <source>
        <dbReference type="EMBL" id="QPC45084.1"/>
    </source>
</evidence>
<evidence type="ECO:0000256" key="8">
    <source>
        <dbReference type="SAM" id="MobiDB-lite"/>
    </source>
</evidence>
<evidence type="ECO:0000256" key="7">
    <source>
        <dbReference type="ARBA" id="ARBA00023136"/>
    </source>
</evidence>
<dbReference type="InterPro" id="IPR006507">
    <property type="entry name" value="UPF0283"/>
</dbReference>
<evidence type="ECO:0000256" key="6">
    <source>
        <dbReference type="ARBA" id="ARBA00022989"/>
    </source>
</evidence>
<evidence type="ECO:0000256" key="5">
    <source>
        <dbReference type="ARBA" id="ARBA00022692"/>
    </source>
</evidence>
<keyword evidence="7 9" id="KW-0472">Membrane</keyword>
<evidence type="ECO:0000256" key="1">
    <source>
        <dbReference type="ARBA" id="ARBA00004429"/>
    </source>
</evidence>